<keyword evidence="8 14" id="KW-0863">Zinc-finger</keyword>
<dbReference type="InterPro" id="IPR044600">
    <property type="entry name" value="ATL1/ATL16-like"/>
</dbReference>
<evidence type="ECO:0000256" key="6">
    <source>
        <dbReference type="ARBA" id="ARBA00022692"/>
    </source>
</evidence>
<feature type="domain" description="RING-type" evidence="16">
    <location>
        <begin position="95"/>
        <end position="137"/>
    </location>
</feature>
<evidence type="ECO:0000256" key="2">
    <source>
        <dbReference type="ARBA" id="ARBA00004167"/>
    </source>
</evidence>
<dbReference type="Proteomes" id="UP000295252">
    <property type="component" value="Chromosome IV"/>
</dbReference>
<comment type="subcellular location">
    <subcellularLocation>
        <location evidence="2">Membrane</location>
        <topology evidence="2">Single-pass membrane protein</topology>
    </subcellularLocation>
</comment>
<dbReference type="PROSITE" id="PS50089">
    <property type="entry name" value="ZF_RING_2"/>
    <property type="match status" value="2"/>
</dbReference>
<comment type="pathway">
    <text evidence="3">Protein modification; protein ubiquitination.</text>
</comment>
<dbReference type="InParanoid" id="A0A068TUU8"/>
<protein>
    <recommendedName>
        <fullName evidence="4">RING-type E3 ubiquitin transferase</fullName>
        <ecNumber evidence="4">2.3.2.27</ecNumber>
    </recommendedName>
</protein>
<evidence type="ECO:0000256" key="11">
    <source>
        <dbReference type="ARBA" id="ARBA00022989"/>
    </source>
</evidence>
<dbReference type="InterPro" id="IPR013083">
    <property type="entry name" value="Znf_RING/FYVE/PHD"/>
</dbReference>
<dbReference type="UniPathway" id="UPA00143"/>
<evidence type="ECO:0000256" key="3">
    <source>
        <dbReference type="ARBA" id="ARBA00004906"/>
    </source>
</evidence>
<comment type="similarity">
    <text evidence="13">Belongs to the RING-type zinc finger family. ATL subfamily.</text>
</comment>
<sequence>MAEDDSSTLIPKLIICFIAAASAAVVVTIYHCITAGHIRALLRLGPGYRTTFVLRHHHHQPEIPQSSMENSLAELIPSHKYQKGSGLVSEHDGMCAVCLSEFEEAEDLRTLPECVHSFHAECIDMWLYSHSNCPVCRTNAAPSPQMLMHLLESNVETPHEQHNSPILSVHHHHQPEIPQSSMENSLAELIPSHKYQKGSGLVSEHDGMCAVCLSEFEEAEDLRTLPECVHSFHAECIDMWLYSHSNCPVCRTNAAPSPQMLMHLLESNVETPHEQHNSPILSV</sequence>
<evidence type="ECO:0000256" key="10">
    <source>
        <dbReference type="ARBA" id="ARBA00022833"/>
    </source>
</evidence>
<dbReference type="Pfam" id="PF13639">
    <property type="entry name" value="zf-RING_2"/>
    <property type="match status" value="2"/>
</dbReference>
<evidence type="ECO:0000256" key="5">
    <source>
        <dbReference type="ARBA" id="ARBA00022679"/>
    </source>
</evidence>
<dbReference type="AlphaFoldDB" id="A0A068TUU8"/>
<dbReference type="PANTHER" id="PTHR46913:SF1">
    <property type="entry name" value="RING-H2 FINGER PROTEIN ATL16"/>
    <property type="match status" value="1"/>
</dbReference>
<evidence type="ECO:0000256" key="1">
    <source>
        <dbReference type="ARBA" id="ARBA00000900"/>
    </source>
</evidence>
<dbReference type="OMA" id="ETPHEQH"/>
<dbReference type="Gramene" id="CDP00075">
    <property type="protein sequence ID" value="CDP00075"/>
    <property type="gene ID" value="GSCOC_T00029862001"/>
</dbReference>
<dbReference type="GO" id="GO:0008270">
    <property type="term" value="F:zinc ion binding"/>
    <property type="evidence" value="ECO:0007669"/>
    <property type="project" value="UniProtKB-KW"/>
</dbReference>
<dbReference type="InterPro" id="IPR001841">
    <property type="entry name" value="Znf_RING"/>
</dbReference>
<keyword evidence="9" id="KW-0833">Ubl conjugation pathway</keyword>
<dbReference type="EMBL" id="HG739088">
    <property type="protein sequence ID" value="CDP00075.1"/>
    <property type="molecule type" value="Genomic_DNA"/>
</dbReference>
<keyword evidence="12 15" id="KW-0472">Membrane</keyword>
<dbReference type="GO" id="GO:0016567">
    <property type="term" value="P:protein ubiquitination"/>
    <property type="evidence" value="ECO:0007669"/>
    <property type="project" value="UniProtKB-UniPathway"/>
</dbReference>
<name>A0A068TUU8_COFCA</name>
<dbReference type="OrthoDB" id="8062037at2759"/>
<keyword evidence="5" id="KW-0808">Transferase</keyword>
<dbReference type="Gene3D" id="3.30.40.10">
    <property type="entry name" value="Zinc/RING finger domain, C3HC4 (zinc finger)"/>
    <property type="match status" value="2"/>
</dbReference>
<keyword evidence="6 15" id="KW-0812">Transmembrane</keyword>
<comment type="catalytic activity">
    <reaction evidence="1">
        <text>S-ubiquitinyl-[E2 ubiquitin-conjugating enzyme]-L-cysteine + [acceptor protein]-L-lysine = [E2 ubiquitin-conjugating enzyme]-L-cysteine + N(6)-ubiquitinyl-[acceptor protein]-L-lysine.</text>
        <dbReference type="EC" id="2.3.2.27"/>
    </reaction>
</comment>
<feature type="transmembrane region" description="Helical" evidence="15">
    <location>
        <begin position="12"/>
        <end position="33"/>
    </location>
</feature>
<evidence type="ECO:0000256" key="12">
    <source>
        <dbReference type="ARBA" id="ARBA00023136"/>
    </source>
</evidence>
<organism evidence="17 18">
    <name type="scientific">Coffea canephora</name>
    <name type="common">Robusta coffee</name>
    <dbReference type="NCBI Taxonomy" id="49390"/>
    <lineage>
        <taxon>Eukaryota</taxon>
        <taxon>Viridiplantae</taxon>
        <taxon>Streptophyta</taxon>
        <taxon>Embryophyta</taxon>
        <taxon>Tracheophyta</taxon>
        <taxon>Spermatophyta</taxon>
        <taxon>Magnoliopsida</taxon>
        <taxon>eudicotyledons</taxon>
        <taxon>Gunneridae</taxon>
        <taxon>Pentapetalae</taxon>
        <taxon>asterids</taxon>
        <taxon>lamiids</taxon>
        <taxon>Gentianales</taxon>
        <taxon>Rubiaceae</taxon>
        <taxon>Ixoroideae</taxon>
        <taxon>Gardenieae complex</taxon>
        <taxon>Bertiereae - Coffeeae clade</taxon>
        <taxon>Coffeeae</taxon>
        <taxon>Coffea</taxon>
    </lineage>
</organism>
<evidence type="ECO:0000256" key="4">
    <source>
        <dbReference type="ARBA" id="ARBA00012483"/>
    </source>
</evidence>
<dbReference type="PhylomeDB" id="A0A068TUU8"/>
<evidence type="ECO:0000256" key="9">
    <source>
        <dbReference type="ARBA" id="ARBA00022786"/>
    </source>
</evidence>
<reference evidence="18" key="1">
    <citation type="journal article" date="2014" name="Science">
        <title>The coffee genome provides insight into the convergent evolution of caffeine biosynthesis.</title>
        <authorList>
            <person name="Denoeud F."/>
            <person name="Carretero-Paulet L."/>
            <person name="Dereeper A."/>
            <person name="Droc G."/>
            <person name="Guyot R."/>
            <person name="Pietrella M."/>
            <person name="Zheng C."/>
            <person name="Alberti A."/>
            <person name="Anthony F."/>
            <person name="Aprea G."/>
            <person name="Aury J.M."/>
            <person name="Bento P."/>
            <person name="Bernard M."/>
            <person name="Bocs S."/>
            <person name="Campa C."/>
            <person name="Cenci A."/>
            <person name="Combes M.C."/>
            <person name="Crouzillat D."/>
            <person name="Da Silva C."/>
            <person name="Daddiego L."/>
            <person name="De Bellis F."/>
            <person name="Dussert S."/>
            <person name="Garsmeur O."/>
            <person name="Gayraud T."/>
            <person name="Guignon V."/>
            <person name="Jahn K."/>
            <person name="Jamilloux V."/>
            <person name="Joet T."/>
            <person name="Labadie K."/>
            <person name="Lan T."/>
            <person name="Leclercq J."/>
            <person name="Lepelley M."/>
            <person name="Leroy T."/>
            <person name="Li L.T."/>
            <person name="Librado P."/>
            <person name="Lopez L."/>
            <person name="Munoz A."/>
            <person name="Noel B."/>
            <person name="Pallavicini A."/>
            <person name="Perrotta G."/>
            <person name="Poncet V."/>
            <person name="Pot D."/>
            <person name="Priyono X."/>
            <person name="Rigoreau M."/>
            <person name="Rouard M."/>
            <person name="Rozas J."/>
            <person name="Tranchant-Dubreuil C."/>
            <person name="VanBuren R."/>
            <person name="Zhang Q."/>
            <person name="Andrade A.C."/>
            <person name="Argout X."/>
            <person name="Bertrand B."/>
            <person name="de Kochko A."/>
            <person name="Graziosi G."/>
            <person name="Henry R.J."/>
            <person name="Jayarama X."/>
            <person name="Ming R."/>
            <person name="Nagai C."/>
            <person name="Rounsley S."/>
            <person name="Sankoff D."/>
            <person name="Giuliano G."/>
            <person name="Albert V.A."/>
            <person name="Wincker P."/>
            <person name="Lashermes P."/>
        </authorList>
    </citation>
    <scope>NUCLEOTIDE SEQUENCE [LARGE SCALE GENOMIC DNA]</scope>
    <source>
        <strain evidence="18">cv. DH200-94</strain>
    </source>
</reference>
<evidence type="ECO:0000256" key="13">
    <source>
        <dbReference type="ARBA" id="ARBA00024209"/>
    </source>
</evidence>
<evidence type="ECO:0000256" key="15">
    <source>
        <dbReference type="SAM" id="Phobius"/>
    </source>
</evidence>
<dbReference type="GO" id="GO:0061630">
    <property type="term" value="F:ubiquitin protein ligase activity"/>
    <property type="evidence" value="ECO:0007669"/>
    <property type="project" value="UniProtKB-EC"/>
</dbReference>
<evidence type="ECO:0000313" key="17">
    <source>
        <dbReference type="EMBL" id="CDP00075.1"/>
    </source>
</evidence>
<gene>
    <name evidence="17" type="ORF">GSCOC_T00029862001</name>
</gene>
<dbReference type="SMART" id="SM00184">
    <property type="entry name" value="RING"/>
    <property type="match status" value="2"/>
</dbReference>
<evidence type="ECO:0000313" key="18">
    <source>
        <dbReference type="Proteomes" id="UP000295252"/>
    </source>
</evidence>
<dbReference type="EC" id="2.3.2.27" evidence="4"/>
<keyword evidence="7" id="KW-0479">Metal-binding</keyword>
<keyword evidence="11 15" id="KW-1133">Transmembrane helix</keyword>
<evidence type="ECO:0000256" key="14">
    <source>
        <dbReference type="PROSITE-ProRule" id="PRU00175"/>
    </source>
</evidence>
<keyword evidence="18" id="KW-1185">Reference proteome</keyword>
<feature type="domain" description="RING-type" evidence="16">
    <location>
        <begin position="209"/>
        <end position="251"/>
    </location>
</feature>
<dbReference type="SUPFAM" id="SSF57850">
    <property type="entry name" value="RING/U-box"/>
    <property type="match status" value="2"/>
</dbReference>
<dbReference type="CDD" id="cd16461">
    <property type="entry name" value="RING-H2_EL5-like"/>
    <property type="match status" value="2"/>
</dbReference>
<keyword evidence="10" id="KW-0862">Zinc</keyword>
<evidence type="ECO:0000256" key="8">
    <source>
        <dbReference type="ARBA" id="ARBA00022771"/>
    </source>
</evidence>
<dbReference type="GO" id="GO:0016020">
    <property type="term" value="C:membrane"/>
    <property type="evidence" value="ECO:0007669"/>
    <property type="project" value="UniProtKB-SubCell"/>
</dbReference>
<dbReference type="PANTHER" id="PTHR46913">
    <property type="entry name" value="RING-H2 FINGER PROTEIN ATL16"/>
    <property type="match status" value="1"/>
</dbReference>
<evidence type="ECO:0000259" key="16">
    <source>
        <dbReference type="PROSITE" id="PS50089"/>
    </source>
</evidence>
<proteinExistence type="inferred from homology"/>
<accession>A0A068TUU8</accession>
<evidence type="ECO:0000256" key="7">
    <source>
        <dbReference type="ARBA" id="ARBA00022723"/>
    </source>
</evidence>